<evidence type="ECO:0000259" key="3">
    <source>
        <dbReference type="Pfam" id="PF02872"/>
    </source>
</evidence>
<evidence type="ECO:0000256" key="2">
    <source>
        <dbReference type="SAM" id="MobiDB-lite"/>
    </source>
</evidence>
<dbReference type="Gene3D" id="3.60.21.10">
    <property type="match status" value="1"/>
</dbReference>
<dbReference type="PRINTS" id="PR01607">
    <property type="entry name" value="APYRASEFAMLY"/>
</dbReference>
<dbReference type="Gene3D" id="3.90.780.10">
    <property type="entry name" value="5'-Nucleotidase, C-terminal domain"/>
    <property type="match status" value="1"/>
</dbReference>
<protein>
    <submittedName>
        <fullName evidence="4">5'-nucleotidase</fullName>
    </submittedName>
</protein>
<dbReference type="RefSeq" id="WP_190187242.1">
    <property type="nucleotide sequence ID" value="NZ_BMVP01000017.1"/>
</dbReference>
<dbReference type="PANTHER" id="PTHR11575:SF24">
    <property type="entry name" value="5'-NUCLEOTIDASE"/>
    <property type="match status" value="1"/>
</dbReference>
<gene>
    <name evidence="4" type="ORF">GCM10010347_58590</name>
</gene>
<dbReference type="InterPro" id="IPR006311">
    <property type="entry name" value="TAT_signal"/>
</dbReference>
<reference evidence="5" key="1">
    <citation type="journal article" date="2019" name="Int. J. Syst. Evol. Microbiol.">
        <title>The Global Catalogue of Microorganisms (GCM) 10K type strain sequencing project: providing services to taxonomists for standard genome sequencing and annotation.</title>
        <authorList>
            <consortium name="The Broad Institute Genomics Platform"/>
            <consortium name="The Broad Institute Genome Sequencing Center for Infectious Disease"/>
            <person name="Wu L."/>
            <person name="Ma J."/>
        </authorList>
    </citation>
    <scope>NUCLEOTIDE SEQUENCE [LARGE SCALE GENOMIC DNA]</scope>
    <source>
        <strain evidence="5">JCM 4738</strain>
    </source>
</reference>
<evidence type="ECO:0000313" key="4">
    <source>
        <dbReference type="EMBL" id="GHB80224.1"/>
    </source>
</evidence>
<feature type="chain" id="PRO_5044955779" evidence="1">
    <location>
        <begin position="38"/>
        <end position="604"/>
    </location>
</feature>
<dbReference type="Proteomes" id="UP000642673">
    <property type="component" value="Unassembled WGS sequence"/>
</dbReference>
<dbReference type="InterPro" id="IPR006179">
    <property type="entry name" value="5_nucleotidase/apyrase"/>
</dbReference>
<dbReference type="InterPro" id="IPR036907">
    <property type="entry name" value="5'-Nucleotdase_C_sf"/>
</dbReference>
<feature type="domain" description="5'-Nucleotidase C-terminal" evidence="3">
    <location>
        <begin position="403"/>
        <end position="565"/>
    </location>
</feature>
<name>A0ABQ3F457_9ACTN</name>
<sequence>MSAKPQRHRRARRLTFTALALTAGAGAMVAAALPAGAASGGGAAKSRTVDVQMLSFNDFHGTLEPPQGSSGTVSERQADGTTKAIPAGGVEYMASALREARKGHEYSVTAAAGDMIGASPMLSGMFHDEPTIEALNKLGLDVTSVGNHEFDEGKTELRRMAYGGCHPVDGCFEYGKTFGGSQFQYLAANVTDEKTKRPMMSPTFIWKKGDVKIGFIGVTLEGTPDVVTAEGVKGLKFGDEVETINKYANELNKQGVKSIVALIHEGGLPASGAYNYDCDVPGAGAGISGAIVDIAKNVDPKVDALVTGHTHQAYACNIPDPAGNPRMVTSAASYGRLFTDTTLTYDRQTKDIVRTPLSSPKPVQKVVSRDFPKAGDMTELIQRWNALAAPIASRPEGYISADVPGRGSEAPEKPLGDLIADAQLEALAPADKGGAQLAIMNPGGIRADLAYKAAGGEGDGVVTYGEAYTVQPFTNMMNVVDLTGAQLITALQQQVTGPVNGPNPKILQVSKGFTYTLDMTKAGADRVVVDSVRLNGAAIDPAKTYRVAMNEFLAGGGDGFTVLKEHKNKLVGASDLDCFNAYLNKSSAAAPIAPPAADRITVVK</sequence>
<keyword evidence="1" id="KW-0378">Hydrolase</keyword>
<dbReference type="Pfam" id="PF02872">
    <property type="entry name" value="5_nucleotid_C"/>
    <property type="match status" value="1"/>
</dbReference>
<dbReference type="SUPFAM" id="SSF55816">
    <property type="entry name" value="5'-nucleotidase (syn. UDP-sugar hydrolase), C-terminal domain"/>
    <property type="match status" value="1"/>
</dbReference>
<organism evidence="4 5">
    <name type="scientific">Streptomyces cirratus</name>
    <dbReference type="NCBI Taxonomy" id="68187"/>
    <lineage>
        <taxon>Bacteria</taxon>
        <taxon>Bacillati</taxon>
        <taxon>Actinomycetota</taxon>
        <taxon>Actinomycetes</taxon>
        <taxon>Kitasatosporales</taxon>
        <taxon>Streptomycetaceae</taxon>
        <taxon>Streptomyces</taxon>
    </lineage>
</organism>
<evidence type="ECO:0000313" key="5">
    <source>
        <dbReference type="Proteomes" id="UP000642673"/>
    </source>
</evidence>
<dbReference type="PANTHER" id="PTHR11575">
    <property type="entry name" value="5'-NUCLEOTIDASE-RELATED"/>
    <property type="match status" value="1"/>
</dbReference>
<comment type="caution">
    <text evidence="4">The sequence shown here is derived from an EMBL/GenBank/DDBJ whole genome shotgun (WGS) entry which is preliminary data.</text>
</comment>
<feature type="region of interest" description="Disordered" evidence="2">
    <location>
        <begin position="59"/>
        <end position="82"/>
    </location>
</feature>
<accession>A0ABQ3F457</accession>
<keyword evidence="1" id="KW-0732">Signal</keyword>
<evidence type="ECO:0000256" key="1">
    <source>
        <dbReference type="RuleBase" id="RU362119"/>
    </source>
</evidence>
<feature type="signal peptide" evidence="1">
    <location>
        <begin position="1"/>
        <end position="37"/>
    </location>
</feature>
<dbReference type="SUPFAM" id="SSF56300">
    <property type="entry name" value="Metallo-dependent phosphatases"/>
    <property type="match status" value="1"/>
</dbReference>
<dbReference type="EMBL" id="BMVP01000017">
    <property type="protein sequence ID" value="GHB80224.1"/>
    <property type="molecule type" value="Genomic_DNA"/>
</dbReference>
<keyword evidence="1" id="KW-0547">Nucleotide-binding</keyword>
<dbReference type="InterPro" id="IPR029052">
    <property type="entry name" value="Metallo-depent_PP-like"/>
</dbReference>
<comment type="similarity">
    <text evidence="1">Belongs to the 5'-nucleotidase family.</text>
</comment>
<dbReference type="PROSITE" id="PS51318">
    <property type="entry name" value="TAT"/>
    <property type="match status" value="1"/>
</dbReference>
<proteinExistence type="inferred from homology"/>
<dbReference type="InterPro" id="IPR008334">
    <property type="entry name" value="5'-Nucleotdase_C"/>
</dbReference>
<keyword evidence="5" id="KW-1185">Reference proteome</keyword>